<sequence>MSSIAASNTITATRQERCTLLPLFCRAGRREDGLPLLVRQVDGTVELHRFDGVCGLSPVGWRYCIWGADGTLTEDPSSCACACREGT</sequence>
<name>A0A150TQC4_SORCE</name>
<proteinExistence type="predicted"/>
<reference evidence="1 2" key="1">
    <citation type="submission" date="2014-02" db="EMBL/GenBank/DDBJ databases">
        <title>The small core and large imbalanced accessory genome model reveals a collaborative survival strategy of Sorangium cellulosum strains in nature.</title>
        <authorList>
            <person name="Han K."/>
            <person name="Peng R."/>
            <person name="Blom J."/>
            <person name="Li Y.-Z."/>
        </authorList>
    </citation>
    <scope>NUCLEOTIDE SEQUENCE [LARGE SCALE GENOMIC DNA]</scope>
    <source>
        <strain evidence="1 2">So0007-03</strain>
    </source>
</reference>
<protein>
    <submittedName>
        <fullName evidence="1">Uncharacterized protein</fullName>
    </submittedName>
</protein>
<evidence type="ECO:0000313" key="1">
    <source>
        <dbReference type="EMBL" id="KYG06872.1"/>
    </source>
</evidence>
<dbReference type="Proteomes" id="UP000075502">
    <property type="component" value="Unassembled WGS sequence"/>
</dbReference>
<dbReference type="AlphaFoldDB" id="A0A150TQC4"/>
<organism evidence="1 2">
    <name type="scientific">Sorangium cellulosum</name>
    <name type="common">Polyangium cellulosum</name>
    <dbReference type="NCBI Taxonomy" id="56"/>
    <lineage>
        <taxon>Bacteria</taxon>
        <taxon>Pseudomonadati</taxon>
        <taxon>Myxococcota</taxon>
        <taxon>Polyangia</taxon>
        <taxon>Polyangiales</taxon>
        <taxon>Polyangiaceae</taxon>
        <taxon>Sorangium</taxon>
    </lineage>
</organism>
<accession>A0A150TQC4</accession>
<gene>
    <name evidence="1" type="ORF">BE21_32325</name>
</gene>
<dbReference type="EMBL" id="JEME01001538">
    <property type="protein sequence ID" value="KYG06872.1"/>
    <property type="molecule type" value="Genomic_DNA"/>
</dbReference>
<comment type="caution">
    <text evidence="1">The sequence shown here is derived from an EMBL/GenBank/DDBJ whole genome shotgun (WGS) entry which is preliminary data.</text>
</comment>
<evidence type="ECO:0000313" key="2">
    <source>
        <dbReference type="Proteomes" id="UP000075502"/>
    </source>
</evidence>